<dbReference type="EC" id="2.7.7.101" evidence="9"/>
<sequence>MDLGTTKYIIYTELIADGYVEKHDVIGAIFGQTEGLLSNELDLRDLQKSGRIGRIDVELENINGKSFAKITLPSSLDKVETSILAATLETIDRVGPCFATVKITEVEDIRVSKRQYITNRARSILRKLMDEMIDTYEITEEIKESLRTEEIMEYGPENLPCGPNIIHSDSIIVVEGRADVLNLLRCGIKNSVAVEGTSVPKSIMELTKKKTTTAFTDGDRGGELILKELLQTCDIDYVARAPYGKEVEGTSKKELMKCLRAKVPVEQIVGNNCNSSEVIRSNTPKEIVEPITPKITPKHFEKVEKPAVIEPVFEEDVVEEETIIVEPVKKAETEIIDVDATNEIQSEKKFSGVKEIVDSIKNTGNVKFVVDGTEKTNTFKEFLTNIHEIKKMDFFAADMPISQKIVDLLYDKTPIIVGKEINVTKKPVNLRLFSFDEIVA</sequence>
<comment type="subunit">
    <text evidence="9">Forms a ternary complex with MCM helicase and DNA.</text>
</comment>
<dbReference type="RefSeq" id="WP_181503805.1">
    <property type="nucleotide sequence ID" value="NZ_JACDUK010000001.1"/>
</dbReference>
<evidence type="ECO:0000256" key="9">
    <source>
        <dbReference type="HAMAP-Rule" id="MF_00007"/>
    </source>
</evidence>
<dbReference type="FunFam" id="3.40.1360.10:FF:000010">
    <property type="entry name" value="DNA primase DnaG"/>
    <property type="match status" value="1"/>
</dbReference>
<dbReference type="AlphaFoldDB" id="A0A7J9NXT2"/>
<dbReference type="Gene3D" id="3.40.1360.10">
    <property type="match status" value="1"/>
</dbReference>
<comment type="function">
    <text evidence="9">RNA polymerase that catalyzes the synthesis of short RNA molecules used as primers for DNA polymerase during DNA replication.</text>
</comment>
<dbReference type="NCBIfam" id="NF003108">
    <property type="entry name" value="PRK04031.1-1"/>
    <property type="match status" value="1"/>
</dbReference>
<proteinExistence type="inferred from homology"/>
<dbReference type="PROSITE" id="PS50880">
    <property type="entry name" value="TOPRIM"/>
    <property type="match status" value="1"/>
</dbReference>
<keyword evidence="1 9" id="KW-0240">DNA-directed RNA polymerase</keyword>
<protein>
    <recommendedName>
        <fullName evidence="9">DNA primase DnaG</fullName>
        <ecNumber evidence="9">2.7.7.101</ecNumber>
    </recommendedName>
</protein>
<comment type="caution">
    <text evidence="11">The sequence shown here is derived from an EMBL/GenBank/DDBJ whole genome shotgun (WGS) entry which is preliminary data.</text>
</comment>
<dbReference type="InterPro" id="IPR006171">
    <property type="entry name" value="TOPRIM_dom"/>
</dbReference>
<keyword evidence="3 9" id="KW-0808">Transferase</keyword>
<keyword evidence="4 9" id="KW-0548">Nucleotidyltransferase</keyword>
<gene>
    <name evidence="9" type="primary">dnaG</name>
    <name evidence="11" type="ORF">HNP89_000446</name>
</gene>
<evidence type="ECO:0000256" key="6">
    <source>
        <dbReference type="ARBA" id="ARBA00022723"/>
    </source>
</evidence>
<keyword evidence="2 9" id="KW-0639">Primosome</keyword>
<feature type="domain" description="Toprim" evidence="10">
    <location>
        <begin position="169"/>
        <end position="243"/>
    </location>
</feature>
<dbReference type="PANTHER" id="PTHR30313:SF2">
    <property type="entry name" value="DNA PRIMASE"/>
    <property type="match status" value="1"/>
</dbReference>
<keyword evidence="8 9" id="KW-0804">Transcription</keyword>
<evidence type="ECO:0000256" key="8">
    <source>
        <dbReference type="ARBA" id="ARBA00023163"/>
    </source>
</evidence>
<dbReference type="GO" id="GO:0006269">
    <property type="term" value="P:DNA replication, synthesis of primer"/>
    <property type="evidence" value="ECO:0007669"/>
    <property type="project" value="UniProtKB-UniRule"/>
</dbReference>
<evidence type="ECO:0000256" key="4">
    <source>
        <dbReference type="ARBA" id="ARBA00022695"/>
    </source>
</evidence>
<comment type="catalytic activity">
    <reaction evidence="9">
        <text>ssDNA + n NTP = ssDNA/pppN(pN)n-1 hybrid + (n-1) diphosphate.</text>
        <dbReference type="EC" id="2.7.7.101"/>
    </reaction>
</comment>
<evidence type="ECO:0000313" key="11">
    <source>
        <dbReference type="EMBL" id="MBA2852509.1"/>
    </source>
</evidence>
<dbReference type="InterPro" id="IPR020607">
    <property type="entry name" value="Primase_DnaG_arc"/>
</dbReference>
<dbReference type="SMART" id="SM00493">
    <property type="entry name" value="TOPRIM"/>
    <property type="match status" value="1"/>
</dbReference>
<comment type="similarity">
    <text evidence="9">Belongs to the archaeal DnaG primase family.</text>
</comment>
<dbReference type="HAMAP" id="MF_00007">
    <property type="entry name" value="DNA_primase_DnaG_arc"/>
    <property type="match status" value="1"/>
</dbReference>
<dbReference type="PANTHER" id="PTHR30313">
    <property type="entry name" value="DNA PRIMASE"/>
    <property type="match status" value="1"/>
</dbReference>
<evidence type="ECO:0000256" key="5">
    <source>
        <dbReference type="ARBA" id="ARBA00022705"/>
    </source>
</evidence>
<keyword evidence="6" id="KW-0479">Metal-binding</keyword>
<dbReference type="GO" id="GO:0008143">
    <property type="term" value="F:poly(A) binding"/>
    <property type="evidence" value="ECO:0007669"/>
    <property type="project" value="InterPro"/>
</dbReference>
<dbReference type="GO" id="GO:0000428">
    <property type="term" value="C:DNA-directed RNA polymerase complex"/>
    <property type="evidence" value="ECO:0007669"/>
    <property type="project" value="UniProtKB-KW"/>
</dbReference>
<dbReference type="GO" id="GO:0000178">
    <property type="term" value="C:exosome (RNase complex)"/>
    <property type="evidence" value="ECO:0007669"/>
    <property type="project" value="InterPro"/>
</dbReference>
<evidence type="ECO:0000313" key="12">
    <source>
        <dbReference type="Proteomes" id="UP000522365"/>
    </source>
</evidence>
<keyword evidence="5 9" id="KW-0235">DNA replication</keyword>
<dbReference type="EMBL" id="JACDUK010000001">
    <property type="protein sequence ID" value="MBA2852509.1"/>
    <property type="molecule type" value="Genomic_DNA"/>
</dbReference>
<evidence type="ECO:0000256" key="1">
    <source>
        <dbReference type="ARBA" id="ARBA00022478"/>
    </source>
</evidence>
<dbReference type="InterPro" id="IPR050219">
    <property type="entry name" value="DnaG_primase"/>
</dbReference>
<dbReference type="InterPro" id="IPR034154">
    <property type="entry name" value="TOPRIM_DnaG/twinkle"/>
</dbReference>
<evidence type="ECO:0000256" key="2">
    <source>
        <dbReference type="ARBA" id="ARBA00022515"/>
    </source>
</evidence>
<dbReference type="GO" id="GO:0005737">
    <property type="term" value="C:cytoplasm"/>
    <property type="evidence" value="ECO:0007669"/>
    <property type="project" value="TreeGrafter"/>
</dbReference>
<keyword evidence="7" id="KW-0460">Magnesium</keyword>
<accession>A0A7J9NXT2</accession>
<evidence type="ECO:0000256" key="3">
    <source>
        <dbReference type="ARBA" id="ARBA00022679"/>
    </source>
</evidence>
<evidence type="ECO:0000256" key="7">
    <source>
        <dbReference type="ARBA" id="ARBA00022842"/>
    </source>
</evidence>
<dbReference type="CDD" id="cd01029">
    <property type="entry name" value="TOPRIM_primases"/>
    <property type="match status" value="1"/>
</dbReference>
<organism evidence="11 12">
    <name type="scientific">Methanococcus maripaludis</name>
    <name type="common">Methanococcus deltae</name>
    <dbReference type="NCBI Taxonomy" id="39152"/>
    <lineage>
        <taxon>Archaea</taxon>
        <taxon>Methanobacteriati</taxon>
        <taxon>Methanobacteriota</taxon>
        <taxon>Methanomada group</taxon>
        <taxon>Methanococci</taxon>
        <taxon>Methanococcales</taxon>
        <taxon>Methanococcaceae</taxon>
        <taxon>Methanococcus</taxon>
    </lineage>
</organism>
<dbReference type="SUPFAM" id="SSF56731">
    <property type="entry name" value="DNA primase core"/>
    <property type="match status" value="1"/>
</dbReference>
<reference evidence="11 12" key="1">
    <citation type="submission" date="2020-07" db="EMBL/GenBank/DDBJ databases">
        <title>Genomic Encyclopedia of Type Strains, Phase IV (KMG-V): Genome sequencing to study the core and pangenomes of soil and plant-associated prokaryotes.</title>
        <authorList>
            <person name="Whitman W."/>
        </authorList>
    </citation>
    <scope>NUCLEOTIDE SEQUENCE [LARGE SCALE GENOMIC DNA]</scope>
    <source>
        <strain evidence="11 12">S1</strain>
    </source>
</reference>
<dbReference type="Proteomes" id="UP000522365">
    <property type="component" value="Unassembled WGS sequence"/>
</dbReference>
<dbReference type="Pfam" id="PF13662">
    <property type="entry name" value="Toprim_4"/>
    <property type="match status" value="1"/>
</dbReference>
<dbReference type="GO" id="GO:1990077">
    <property type="term" value="C:primosome complex"/>
    <property type="evidence" value="ECO:0007669"/>
    <property type="project" value="UniProtKB-KW"/>
</dbReference>
<dbReference type="GO" id="GO:0046872">
    <property type="term" value="F:metal ion binding"/>
    <property type="evidence" value="ECO:0007669"/>
    <property type="project" value="UniProtKB-KW"/>
</dbReference>
<name>A0A7J9NXT2_METMI</name>
<evidence type="ECO:0000259" key="10">
    <source>
        <dbReference type="PROSITE" id="PS50880"/>
    </source>
</evidence>
<dbReference type="GO" id="GO:0003899">
    <property type="term" value="F:DNA-directed RNA polymerase activity"/>
    <property type="evidence" value="ECO:0007669"/>
    <property type="project" value="UniProtKB-UniRule"/>
</dbReference>